<dbReference type="SUPFAM" id="SSF49503">
    <property type="entry name" value="Cupredoxins"/>
    <property type="match status" value="1"/>
</dbReference>
<dbReference type="PANTHER" id="PTHR34883:SF15">
    <property type="entry name" value="EXTRACELLULAR SERINE-RICH PROTEIN"/>
    <property type="match status" value="1"/>
</dbReference>
<dbReference type="AlphaFoldDB" id="A0A8H3BU80"/>
<gene>
    <name evidence="1" type="ORF">RDB_LOCUS69836</name>
</gene>
<accession>A0A8H3BU80</accession>
<reference evidence="1" key="1">
    <citation type="submission" date="2021-01" db="EMBL/GenBank/DDBJ databases">
        <authorList>
            <person name="Kaushik A."/>
        </authorList>
    </citation>
    <scope>NUCLEOTIDE SEQUENCE</scope>
    <source>
        <strain evidence="1">AG6-10EEA</strain>
    </source>
</reference>
<evidence type="ECO:0000313" key="1">
    <source>
        <dbReference type="EMBL" id="CAE6466948.1"/>
    </source>
</evidence>
<evidence type="ECO:0008006" key="3">
    <source>
        <dbReference type="Google" id="ProtNLM"/>
    </source>
</evidence>
<proteinExistence type="predicted"/>
<dbReference type="CDD" id="cd00920">
    <property type="entry name" value="Cupredoxin"/>
    <property type="match status" value="1"/>
</dbReference>
<dbReference type="InterPro" id="IPR008972">
    <property type="entry name" value="Cupredoxin"/>
</dbReference>
<sequence length="201" mass="22394">MPRRTIVINPFALGTSSPISLPHSTPPRHSSTAKHTMMFNVLSVALTAALALVSVIANPVPSNHDANTELEARGNWHYPKTHRVTVGAWGQLRYNPEYVNAKVGDYIKFEFHPKNHTVTESSFSQPCKGIDDGFRTGFVPVPPDTKYHFPTKVFKVTDDKPHWFYCGQTGHCPAGMVFAVNPPQKGNTFWKFRDMAKSSGK</sequence>
<dbReference type="PANTHER" id="PTHR34883">
    <property type="entry name" value="SERINE-RICH PROTEIN, PUTATIVE-RELATED-RELATED"/>
    <property type="match status" value="1"/>
</dbReference>
<dbReference type="Gene3D" id="2.60.40.420">
    <property type="entry name" value="Cupredoxins - blue copper proteins"/>
    <property type="match status" value="1"/>
</dbReference>
<dbReference type="InterPro" id="IPR052953">
    <property type="entry name" value="Ser-rich/MCO-related"/>
</dbReference>
<organism evidence="1 2">
    <name type="scientific">Rhizoctonia solani</name>
    <dbReference type="NCBI Taxonomy" id="456999"/>
    <lineage>
        <taxon>Eukaryota</taxon>
        <taxon>Fungi</taxon>
        <taxon>Dikarya</taxon>
        <taxon>Basidiomycota</taxon>
        <taxon>Agaricomycotina</taxon>
        <taxon>Agaricomycetes</taxon>
        <taxon>Cantharellales</taxon>
        <taxon>Ceratobasidiaceae</taxon>
        <taxon>Rhizoctonia</taxon>
    </lineage>
</organism>
<dbReference type="EMBL" id="CAJMXA010001643">
    <property type="protein sequence ID" value="CAE6466948.1"/>
    <property type="molecule type" value="Genomic_DNA"/>
</dbReference>
<dbReference type="Proteomes" id="UP000663853">
    <property type="component" value="Unassembled WGS sequence"/>
</dbReference>
<evidence type="ECO:0000313" key="2">
    <source>
        <dbReference type="Proteomes" id="UP000663853"/>
    </source>
</evidence>
<name>A0A8H3BU80_9AGAM</name>
<protein>
    <recommendedName>
        <fullName evidence="3">Phytocyanin domain-containing protein</fullName>
    </recommendedName>
</protein>
<comment type="caution">
    <text evidence="1">The sequence shown here is derived from an EMBL/GenBank/DDBJ whole genome shotgun (WGS) entry which is preliminary data.</text>
</comment>